<dbReference type="SUPFAM" id="SSF50978">
    <property type="entry name" value="WD40 repeat-like"/>
    <property type="match status" value="1"/>
</dbReference>
<comment type="caution">
    <text evidence="3">The sequence shown here is derived from an EMBL/GenBank/DDBJ whole genome shotgun (WGS) entry which is preliminary data.</text>
</comment>
<dbReference type="Proteomes" id="UP000886595">
    <property type="component" value="Unassembled WGS sequence"/>
</dbReference>
<dbReference type="EMBL" id="JAAMPC010000001">
    <property type="protein sequence ID" value="KAG2332043.1"/>
    <property type="molecule type" value="Genomic_DNA"/>
</dbReference>
<evidence type="ECO:0000256" key="1">
    <source>
        <dbReference type="ARBA" id="ARBA00022574"/>
    </source>
</evidence>
<keyword evidence="1" id="KW-0853">WD repeat</keyword>
<dbReference type="PANTHER" id="PTHR44218">
    <property type="entry name" value="PROTEIN SPA1-RELATED 2"/>
    <property type="match status" value="1"/>
</dbReference>
<dbReference type="Gene3D" id="2.130.10.10">
    <property type="entry name" value="YVTN repeat-like/Quinoprotein amine dehydrogenase"/>
    <property type="match status" value="2"/>
</dbReference>
<proteinExistence type="predicted"/>
<dbReference type="AlphaFoldDB" id="A0A8X7WJF6"/>
<evidence type="ECO:0000313" key="4">
    <source>
        <dbReference type="Proteomes" id="UP000886595"/>
    </source>
</evidence>
<dbReference type="OrthoDB" id="273771at2759"/>
<dbReference type="PROSITE" id="PS00678">
    <property type="entry name" value="WD_REPEATS_1"/>
    <property type="match status" value="1"/>
</dbReference>
<gene>
    <name evidence="3" type="ORF">Bca52824_003223</name>
</gene>
<evidence type="ECO:0000313" key="3">
    <source>
        <dbReference type="EMBL" id="KAG2332043.1"/>
    </source>
</evidence>
<dbReference type="Gene3D" id="1.10.510.10">
    <property type="entry name" value="Transferase(Phosphotransferase) domain 1"/>
    <property type="match status" value="1"/>
</dbReference>
<name>A0A8X7WJF6_BRACI</name>
<dbReference type="InterPro" id="IPR036322">
    <property type="entry name" value="WD40_repeat_dom_sf"/>
</dbReference>
<sequence>MESSNLQFKGRVDDVPCKLEGGNDSLRSNCPGTSAHTNVVDINKEYLGAKISVEELTLVNNSSNVDSSRLASLSISIILLEDLLCVHPKTSFICSSFSQVILKRAMKEKGVVGKTQETPPEFVSEQDFKVKKKSWIIAKRFLDQLMVNEKKRHGVSLFRQLVELVDSAHSRGLFLLDLRLSFFALVPSKKLRYTGTFGKNNLEEDLNRKRSGTQESSIMGRDQKKRKIDLLLQLGDLSKKKKKNHVIDLNEVDAFNPDSCELQQQNYRKRLGQWYTCPEEINGENIGEKSNIYALGVLLFESSEMHAVIMANLRHQILPPTFLSKYPKEAGFCLWLLHPKPSSRPTAWYLALEILKSELITKDDSAISTAADDEISELLLHFFLSSVEKQKRKNASKLLSHGDNEGVQSSPLDERCTTTSGASFVPTANTDRLIHQLEVFFEGLCKFARYSKLETCGTIRSGDLSNSTASEHVAAAGISKKIKIFFYFNAFMNESVGVQYPLLEMVNKSKLSCVCWNNYIKNYLASTDYDGVVQIWDARTGQGFSHYTEHQKRAWSVDFSPSDPTKFSMQKRSLGTIWSPANVGCVQFSAHSNHLLAFGSADYKIYCYDFRYVRTPWCTLSGHEKKPYLNKTGLSPGAFPLTYKGYKNLKNFVGLSVLGGYVACGSETNEIFFHNNKNCYKSLPMPMTSHKFGSVDPISGNECLDDNEQFVSSVCWRKKSNMLVAANSTGNMKLLKLV</sequence>
<evidence type="ECO:0000256" key="2">
    <source>
        <dbReference type="ARBA" id="ARBA00022737"/>
    </source>
</evidence>
<dbReference type="InterPro" id="IPR011009">
    <property type="entry name" value="Kinase-like_dom_sf"/>
</dbReference>
<protein>
    <submittedName>
        <fullName evidence="3">Uncharacterized protein</fullName>
    </submittedName>
</protein>
<dbReference type="InterPro" id="IPR001680">
    <property type="entry name" value="WD40_rpt"/>
</dbReference>
<reference evidence="3 4" key="1">
    <citation type="submission" date="2020-02" db="EMBL/GenBank/DDBJ databases">
        <authorList>
            <person name="Ma Q."/>
            <person name="Huang Y."/>
            <person name="Song X."/>
            <person name="Pei D."/>
        </authorList>
    </citation>
    <scope>NUCLEOTIDE SEQUENCE [LARGE SCALE GENOMIC DNA]</scope>
    <source>
        <strain evidence="3">Sxm20200214</strain>
        <tissue evidence="3">Leaf</tissue>
    </source>
</reference>
<dbReference type="SUPFAM" id="SSF56112">
    <property type="entry name" value="Protein kinase-like (PK-like)"/>
    <property type="match status" value="1"/>
</dbReference>
<keyword evidence="4" id="KW-1185">Reference proteome</keyword>
<keyword evidence="2" id="KW-0677">Repeat</keyword>
<dbReference type="GO" id="GO:0009640">
    <property type="term" value="P:photomorphogenesis"/>
    <property type="evidence" value="ECO:0007669"/>
    <property type="project" value="InterPro"/>
</dbReference>
<dbReference type="InterPro" id="IPR015943">
    <property type="entry name" value="WD40/YVTN_repeat-like_dom_sf"/>
</dbReference>
<dbReference type="SMART" id="SM00320">
    <property type="entry name" value="WD40"/>
    <property type="match status" value="3"/>
</dbReference>
<accession>A0A8X7WJF6</accession>
<organism evidence="3 4">
    <name type="scientific">Brassica carinata</name>
    <name type="common">Ethiopian mustard</name>
    <name type="synonym">Abyssinian cabbage</name>
    <dbReference type="NCBI Taxonomy" id="52824"/>
    <lineage>
        <taxon>Eukaryota</taxon>
        <taxon>Viridiplantae</taxon>
        <taxon>Streptophyta</taxon>
        <taxon>Embryophyta</taxon>
        <taxon>Tracheophyta</taxon>
        <taxon>Spermatophyta</taxon>
        <taxon>Magnoliopsida</taxon>
        <taxon>eudicotyledons</taxon>
        <taxon>Gunneridae</taxon>
        <taxon>Pentapetalae</taxon>
        <taxon>rosids</taxon>
        <taxon>malvids</taxon>
        <taxon>Brassicales</taxon>
        <taxon>Brassicaceae</taxon>
        <taxon>Brassiceae</taxon>
        <taxon>Brassica</taxon>
    </lineage>
</organism>
<dbReference type="PANTHER" id="PTHR44218:SF6">
    <property type="entry name" value="PROTEIN SUPPRESSOR OF PHYA-105 1"/>
    <property type="match status" value="1"/>
</dbReference>
<dbReference type="InterPro" id="IPR019775">
    <property type="entry name" value="WD40_repeat_CS"/>
</dbReference>
<dbReference type="InterPro" id="IPR044630">
    <property type="entry name" value="SPA1/2/3/4"/>
</dbReference>